<proteinExistence type="predicted"/>
<dbReference type="EMBL" id="JBJKBG010000005">
    <property type="protein sequence ID" value="KAL3738407.1"/>
    <property type="molecule type" value="Genomic_DNA"/>
</dbReference>
<gene>
    <name evidence="1" type="ORF">ACJRO7_019873</name>
</gene>
<name>A0ABD3KGD4_EUCGL</name>
<keyword evidence="2" id="KW-1185">Reference proteome</keyword>
<accession>A0ABD3KGD4</accession>
<dbReference type="Proteomes" id="UP001634007">
    <property type="component" value="Unassembled WGS sequence"/>
</dbReference>
<dbReference type="AlphaFoldDB" id="A0ABD3KGD4"/>
<comment type="caution">
    <text evidence="1">The sequence shown here is derived from an EMBL/GenBank/DDBJ whole genome shotgun (WGS) entry which is preliminary data.</text>
</comment>
<evidence type="ECO:0000313" key="1">
    <source>
        <dbReference type="EMBL" id="KAL3738407.1"/>
    </source>
</evidence>
<organism evidence="1 2">
    <name type="scientific">Eucalyptus globulus</name>
    <name type="common">Tasmanian blue gum</name>
    <dbReference type="NCBI Taxonomy" id="34317"/>
    <lineage>
        <taxon>Eukaryota</taxon>
        <taxon>Viridiplantae</taxon>
        <taxon>Streptophyta</taxon>
        <taxon>Embryophyta</taxon>
        <taxon>Tracheophyta</taxon>
        <taxon>Spermatophyta</taxon>
        <taxon>Magnoliopsida</taxon>
        <taxon>eudicotyledons</taxon>
        <taxon>Gunneridae</taxon>
        <taxon>Pentapetalae</taxon>
        <taxon>rosids</taxon>
        <taxon>malvids</taxon>
        <taxon>Myrtales</taxon>
        <taxon>Myrtaceae</taxon>
        <taxon>Myrtoideae</taxon>
        <taxon>Eucalypteae</taxon>
        <taxon>Eucalyptus</taxon>
    </lineage>
</organism>
<protein>
    <submittedName>
        <fullName evidence="1">Uncharacterized protein</fullName>
    </submittedName>
</protein>
<sequence length="82" mass="8996">MMGKRSYTLVMMGDDDKMQAAMGKAGRSCIVGARPQDYGTTGPAKLLSWRRRSDRLKSLRRKAVLLEIGPDAPRSGRTVGRG</sequence>
<evidence type="ECO:0000313" key="2">
    <source>
        <dbReference type="Proteomes" id="UP001634007"/>
    </source>
</evidence>
<reference evidence="1 2" key="1">
    <citation type="submission" date="2024-11" db="EMBL/GenBank/DDBJ databases">
        <title>Chromosome-level genome assembly of Eucalyptus globulus Labill. provides insights into its genome evolution.</title>
        <authorList>
            <person name="Li X."/>
        </authorList>
    </citation>
    <scope>NUCLEOTIDE SEQUENCE [LARGE SCALE GENOMIC DNA]</scope>
    <source>
        <strain evidence="1">CL2024</strain>
        <tissue evidence="1">Fresh tender leaves</tissue>
    </source>
</reference>